<evidence type="ECO:0000256" key="1">
    <source>
        <dbReference type="SAM" id="Phobius"/>
    </source>
</evidence>
<keyword evidence="1" id="KW-0472">Membrane</keyword>
<sequence>MSEQNETQSMDIKTKRELMRVASLVSYFALGCSVWVAASLLERDSGTEISALLIDWAPALELKVIFFVMLYLTIRYVLNYYRKTYPELDQE</sequence>
<feature type="transmembrane region" description="Helical" evidence="1">
    <location>
        <begin position="53"/>
        <end position="74"/>
    </location>
</feature>
<proteinExistence type="predicted"/>
<name>A0A540VPI7_9GAMM</name>
<dbReference type="AlphaFoldDB" id="A0A540VPI7"/>
<comment type="caution">
    <text evidence="2">The sequence shown here is derived from an EMBL/GenBank/DDBJ whole genome shotgun (WGS) entry which is preliminary data.</text>
</comment>
<evidence type="ECO:0000313" key="3">
    <source>
        <dbReference type="Proteomes" id="UP000315400"/>
    </source>
</evidence>
<protein>
    <submittedName>
        <fullName evidence="2">Uncharacterized protein</fullName>
    </submittedName>
</protein>
<keyword evidence="1" id="KW-1133">Transmembrane helix</keyword>
<organism evidence="2 3">
    <name type="scientific">Spiribacter salinus</name>
    <dbReference type="NCBI Taxonomy" id="1335746"/>
    <lineage>
        <taxon>Bacteria</taxon>
        <taxon>Pseudomonadati</taxon>
        <taxon>Pseudomonadota</taxon>
        <taxon>Gammaproteobacteria</taxon>
        <taxon>Chromatiales</taxon>
        <taxon>Ectothiorhodospiraceae</taxon>
        <taxon>Spiribacter</taxon>
    </lineage>
</organism>
<reference evidence="2 3" key="1">
    <citation type="submission" date="2019-06" db="EMBL/GenBank/DDBJ databases">
        <title>Metagenome assembled Genome of Spiribacter salinus SL48-SHIP from the microbial mat of Salt Lake 48 (Novosibirsk region, Russia).</title>
        <authorList>
            <person name="Shipova A."/>
            <person name="Rozanov A.S."/>
            <person name="Bryanskaya A.V."/>
            <person name="Peltek S.E."/>
        </authorList>
    </citation>
    <scope>NUCLEOTIDE SEQUENCE [LARGE SCALE GENOMIC DNA]</scope>
    <source>
        <strain evidence="2">SL48-SHIP-2</strain>
    </source>
</reference>
<accession>A0A540VPI7</accession>
<feature type="transmembrane region" description="Helical" evidence="1">
    <location>
        <begin position="21"/>
        <end position="41"/>
    </location>
</feature>
<dbReference type="Proteomes" id="UP000315400">
    <property type="component" value="Unassembled WGS sequence"/>
</dbReference>
<keyword evidence="1" id="KW-0812">Transmembrane</keyword>
<gene>
    <name evidence="2" type="ORF">FKY71_12625</name>
</gene>
<evidence type="ECO:0000313" key="2">
    <source>
        <dbReference type="EMBL" id="TQE98672.1"/>
    </source>
</evidence>
<dbReference type="EMBL" id="VIFK01000157">
    <property type="protein sequence ID" value="TQE98672.1"/>
    <property type="molecule type" value="Genomic_DNA"/>
</dbReference>